<dbReference type="Pfam" id="PF00884">
    <property type="entry name" value="Sulfatase"/>
    <property type="match status" value="1"/>
</dbReference>
<dbReference type="SUPFAM" id="SSF53649">
    <property type="entry name" value="Alkaline phosphatase-like"/>
    <property type="match status" value="1"/>
</dbReference>
<dbReference type="InterPro" id="IPR017850">
    <property type="entry name" value="Alkaline_phosphatase_core_sf"/>
</dbReference>
<proteinExistence type="predicted"/>
<dbReference type="PANTHER" id="PTHR45953">
    <property type="entry name" value="IDURONATE 2-SULFATASE"/>
    <property type="match status" value="1"/>
</dbReference>
<dbReference type="InterPro" id="IPR000917">
    <property type="entry name" value="Sulfatase_N"/>
</dbReference>
<dbReference type="Proteomes" id="UP001431784">
    <property type="component" value="Unassembled WGS sequence"/>
</dbReference>
<comment type="caution">
    <text evidence="4">The sequence shown here is derived from an EMBL/GenBank/DDBJ whole genome shotgun (WGS) entry which is preliminary data.</text>
</comment>
<reference evidence="4" key="1">
    <citation type="submission" date="2023-02" db="EMBL/GenBank/DDBJ databases">
        <title>Description of Roseinatronobacter alkalisoli sp. nov., an alkaliphilic bacerium isolated from soda soil.</title>
        <authorList>
            <person name="Wei W."/>
        </authorList>
    </citation>
    <scope>NUCLEOTIDE SEQUENCE</scope>
    <source>
        <strain evidence="4">HJB301</strain>
    </source>
</reference>
<keyword evidence="1" id="KW-0479">Metal-binding</keyword>
<gene>
    <name evidence="4" type="ORF">PUT78_13735</name>
</gene>
<dbReference type="RefSeq" id="WP_274352840.1">
    <property type="nucleotide sequence ID" value="NZ_JAQZSM010000013.1"/>
</dbReference>
<accession>A0ABT5TAL0</accession>
<evidence type="ECO:0000313" key="5">
    <source>
        <dbReference type="Proteomes" id="UP001431784"/>
    </source>
</evidence>
<evidence type="ECO:0000259" key="3">
    <source>
        <dbReference type="Pfam" id="PF00884"/>
    </source>
</evidence>
<evidence type="ECO:0000256" key="1">
    <source>
        <dbReference type="ARBA" id="ARBA00022723"/>
    </source>
</evidence>
<organism evidence="4 5">
    <name type="scientific">Roseinatronobacter alkalisoli</name>
    <dbReference type="NCBI Taxonomy" id="3028235"/>
    <lineage>
        <taxon>Bacteria</taxon>
        <taxon>Pseudomonadati</taxon>
        <taxon>Pseudomonadota</taxon>
        <taxon>Alphaproteobacteria</taxon>
        <taxon>Rhodobacterales</taxon>
        <taxon>Paracoccaceae</taxon>
        <taxon>Roseinatronobacter</taxon>
    </lineage>
</organism>
<evidence type="ECO:0000256" key="2">
    <source>
        <dbReference type="ARBA" id="ARBA00022801"/>
    </source>
</evidence>
<dbReference type="Gene3D" id="3.40.720.10">
    <property type="entry name" value="Alkaline Phosphatase, subunit A"/>
    <property type="match status" value="1"/>
</dbReference>
<name>A0ABT5TAL0_9RHOB</name>
<evidence type="ECO:0000313" key="4">
    <source>
        <dbReference type="EMBL" id="MDD7972163.1"/>
    </source>
</evidence>
<feature type="domain" description="Sulfatase N-terminal" evidence="3">
    <location>
        <begin position="5"/>
        <end position="403"/>
    </location>
</feature>
<sequence length="518" mass="58121">MSDRPDFLVIMTDQHRWDWLGCNGHSVLRTPHIDSLAQGGTSFGQYFVASPVCMPNRASFMTGRYPSVHGLRYNGCHLPLTANTFVDVLRAAGYQTASVGKSHLQPMIDKTVAPKGKTGSIAEAWKTDFTAYGHEQPSRYSGTENYDLPLPYYGFDHIDMVTRHGTEASGHYRQWLRRNYPNAAENPLRQLPHNYTCPQALRTDIPEDAYPTAYIRDSAVRHLQANADNEDPLFTFVSFPDPHHPFNPPGRYWDMYNPDQFALGPRFADHVAPPPPLMALYEDFVAGRAPDARTFAFMAREQHLREAMALTAGMIAMIDDAVGAILSALEESGRRDRTVVIFTSDHGDYLGDSDLLLKGPWMRDSINRVPLIWNDPDLSQLVARNDALASTVDIAPSILARAGLLPYAGMQGRSFLAELQGDRSLARASLLIEYNDANMRFGYSAPARIRSLVTDDWALRVPGGESWGELYDRRRDPDQVKNLWDAPDHAETRRKCTAQLLDHLIAQMDESPRARHPA</sequence>
<protein>
    <submittedName>
        <fullName evidence="4">Sulfatase-like hydrolase/transferase</fullName>
    </submittedName>
</protein>
<dbReference type="EMBL" id="JAQZSM010000013">
    <property type="protein sequence ID" value="MDD7972163.1"/>
    <property type="molecule type" value="Genomic_DNA"/>
</dbReference>
<dbReference type="PANTHER" id="PTHR45953:SF1">
    <property type="entry name" value="IDURONATE 2-SULFATASE"/>
    <property type="match status" value="1"/>
</dbReference>
<keyword evidence="5" id="KW-1185">Reference proteome</keyword>
<keyword evidence="2" id="KW-0378">Hydrolase</keyword>